<proteinExistence type="inferred from homology"/>
<dbReference type="Pfam" id="PF01455">
    <property type="entry name" value="HupF_HypC"/>
    <property type="match status" value="1"/>
</dbReference>
<dbReference type="NCBIfam" id="TIGR00074">
    <property type="entry name" value="hypC_hupF"/>
    <property type="match status" value="1"/>
</dbReference>
<evidence type="ECO:0000313" key="3">
    <source>
        <dbReference type="Proteomes" id="UP000505077"/>
    </source>
</evidence>
<dbReference type="EMBL" id="BLLL01000007">
    <property type="protein sequence ID" value="GFH62905.1"/>
    <property type="molecule type" value="Genomic_DNA"/>
</dbReference>
<dbReference type="AlphaFoldDB" id="A0A6L2R5U2"/>
<gene>
    <name evidence="2" type="primary">hypC</name>
    <name evidence="2" type="ORF">ZNDK_0676</name>
</gene>
<comment type="similarity">
    <text evidence="1">Belongs to the HupF/HypC family.</text>
</comment>
<dbReference type="PANTHER" id="PTHR35177:SF2">
    <property type="entry name" value="HYDROGENASE MATURATION FACTOR HYBG"/>
    <property type="match status" value="1"/>
</dbReference>
<dbReference type="Proteomes" id="UP000505077">
    <property type="component" value="Unassembled WGS sequence"/>
</dbReference>
<evidence type="ECO:0000256" key="1">
    <source>
        <dbReference type="ARBA" id="ARBA00006018"/>
    </source>
</evidence>
<sequence>MCLAIPAEVVELQENDMIRVRVGESDTYLSASAMLLPELPNVGDYLIVHAGFALHTLSHEEARLTLDSLREMAAALHAEEQTIRNQHERL</sequence>
<accession>A0A6L2R5U2</accession>
<name>A0A6L2R5U2_9BACT</name>
<dbReference type="PANTHER" id="PTHR35177">
    <property type="entry name" value="HYDROGENASE MATURATION FACTOR HYBG"/>
    <property type="match status" value="1"/>
</dbReference>
<reference evidence="2 3" key="1">
    <citation type="journal article" date="2020" name="ISME J.">
        <title>Parallel Reductive Genome Evolution in Desulfovibrio Ectosymbionts Independently Acquired by Trichonympha Protists in the Termite Gut.</title>
        <authorList>
            <person name="Takeuchi M."/>
            <person name="Kuwahara H."/>
            <person name="Murakami T."/>
            <person name="Takahashi K."/>
            <person name="Kajitani R."/>
            <person name="Toyoda A."/>
            <person name="Itoh T."/>
            <person name="Ohkuma M."/>
            <person name="Hongoh Y."/>
        </authorList>
    </citation>
    <scope>NUCLEOTIDE SEQUENCE [LARGE SCALE GENOMIC DNA]</scope>
    <source>
        <strain evidence="2">ZnDsv-02</strain>
    </source>
</reference>
<comment type="caution">
    <text evidence="2">The sequence shown here is derived from an EMBL/GenBank/DDBJ whole genome shotgun (WGS) entry which is preliminary data.</text>
</comment>
<evidence type="ECO:0000313" key="2">
    <source>
        <dbReference type="EMBL" id="GFH62905.1"/>
    </source>
</evidence>
<dbReference type="GO" id="GO:1902670">
    <property type="term" value="F:carbon dioxide binding"/>
    <property type="evidence" value="ECO:0007669"/>
    <property type="project" value="TreeGrafter"/>
</dbReference>
<dbReference type="GO" id="GO:0051604">
    <property type="term" value="P:protein maturation"/>
    <property type="evidence" value="ECO:0007669"/>
    <property type="project" value="TreeGrafter"/>
</dbReference>
<dbReference type="Gene3D" id="2.30.30.140">
    <property type="match status" value="1"/>
</dbReference>
<dbReference type="SUPFAM" id="SSF159127">
    <property type="entry name" value="HupF/HypC-like"/>
    <property type="match status" value="1"/>
</dbReference>
<dbReference type="GO" id="GO:0005506">
    <property type="term" value="F:iron ion binding"/>
    <property type="evidence" value="ECO:0007669"/>
    <property type="project" value="TreeGrafter"/>
</dbReference>
<organism evidence="2 3">
    <name type="scientific">Candidatus Desulfovibrio kirbyi</name>
    <dbReference type="NCBI Taxonomy" id="2696086"/>
    <lineage>
        <taxon>Bacteria</taxon>
        <taxon>Pseudomonadati</taxon>
        <taxon>Thermodesulfobacteriota</taxon>
        <taxon>Desulfovibrionia</taxon>
        <taxon>Desulfovibrionales</taxon>
        <taxon>Desulfovibrionaceae</taxon>
        <taxon>Desulfovibrio</taxon>
    </lineage>
</organism>
<protein>
    <submittedName>
        <fullName evidence="2">[NiFe] hydrogenase maturation protein HypC</fullName>
    </submittedName>
</protein>
<dbReference type="InterPro" id="IPR001109">
    <property type="entry name" value="Hydrogenase_HupF/HypC"/>
</dbReference>